<evidence type="ECO:0000313" key="2">
    <source>
        <dbReference type="Proteomes" id="UP000887159"/>
    </source>
</evidence>
<reference evidence="1" key="1">
    <citation type="submission" date="2020-08" db="EMBL/GenBank/DDBJ databases">
        <title>Multicomponent nature underlies the extraordinary mechanical properties of spider dragline silk.</title>
        <authorList>
            <person name="Kono N."/>
            <person name="Nakamura H."/>
            <person name="Mori M."/>
            <person name="Yoshida Y."/>
            <person name="Ohtoshi R."/>
            <person name="Malay A.D."/>
            <person name="Moran D.A.P."/>
            <person name="Tomita M."/>
            <person name="Numata K."/>
            <person name="Arakawa K."/>
        </authorList>
    </citation>
    <scope>NUCLEOTIDE SEQUENCE</scope>
</reference>
<gene>
    <name evidence="1" type="ORF">TNCV_2208041</name>
</gene>
<dbReference type="Proteomes" id="UP000887159">
    <property type="component" value="Unassembled WGS sequence"/>
</dbReference>
<accession>A0A8X6VAF9</accession>
<name>A0A8X6VAF9_TRICX</name>
<proteinExistence type="predicted"/>
<sequence length="73" mass="8558">MGEREEFFPRERLSCSHNGASRWVTSERGRKKRRMLGNEAFVYFRHSFHPVAAPQSGIRDGSNAYRLKPFFPL</sequence>
<evidence type="ECO:0000313" key="1">
    <source>
        <dbReference type="EMBL" id="GFY05359.1"/>
    </source>
</evidence>
<organism evidence="1 2">
    <name type="scientific">Trichonephila clavipes</name>
    <name type="common">Golden silk orbweaver</name>
    <name type="synonym">Nephila clavipes</name>
    <dbReference type="NCBI Taxonomy" id="2585209"/>
    <lineage>
        <taxon>Eukaryota</taxon>
        <taxon>Metazoa</taxon>
        <taxon>Ecdysozoa</taxon>
        <taxon>Arthropoda</taxon>
        <taxon>Chelicerata</taxon>
        <taxon>Arachnida</taxon>
        <taxon>Araneae</taxon>
        <taxon>Araneomorphae</taxon>
        <taxon>Entelegynae</taxon>
        <taxon>Araneoidea</taxon>
        <taxon>Nephilidae</taxon>
        <taxon>Trichonephila</taxon>
    </lineage>
</organism>
<dbReference type="AlphaFoldDB" id="A0A8X6VAF9"/>
<dbReference type="EMBL" id="BMAU01021250">
    <property type="protein sequence ID" value="GFY05359.1"/>
    <property type="molecule type" value="Genomic_DNA"/>
</dbReference>
<protein>
    <submittedName>
        <fullName evidence="1">Uncharacterized protein</fullName>
    </submittedName>
</protein>
<comment type="caution">
    <text evidence="1">The sequence shown here is derived from an EMBL/GenBank/DDBJ whole genome shotgun (WGS) entry which is preliminary data.</text>
</comment>
<keyword evidence="2" id="KW-1185">Reference proteome</keyword>